<keyword evidence="7" id="KW-0378">Hydrolase</keyword>
<dbReference type="Gene3D" id="3.10.10.10">
    <property type="entry name" value="HIV Type 1 Reverse Transcriptase, subunit A, domain 1"/>
    <property type="match status" value="1"/>
</dbReference>
<dbReference type="Pfam" id="PF06817">
    <property type="entry name" value="RVT_thumb"/>
    <property type="match status" value="1"/>
</dbReference>
<dbReference type="PROSITE" id="PS50878">
    <property type="entry name" value="RT_POL"/>
    <property type="match status" value="1"/>
</dbReference>
<evidence type="ECO:0000256" key="10">
    <source>
        <dbReference type="ARBA" id="ARBA00023125"/>
    </source>
</evidence>
<dbReference type="Gene3D" id="3.30.70.270">
    <property type="match status" value="2"/>
</dbReference>
<feature type="region of interest" description="Disordered" evidence="12">
    <location>
        <begin position="1400"/>
        <end position="1419"/>
    </location>
</feature>
<dbReference type="InterPro" id="IPR003036">
    <property type="entry name" value="Gag_P30"/>
</dbReference>
<evidence type="ECO:0000259" key="16">
    <source>
        <dbReference type="PROSITE" id="PS50879"/>
    </source>
</evidence>
<dbReference type="SUPFAM" id="SSF46919">
    <property type="entry name" value="N-terminal Zn binding domain of HIV integrase"/>
    <property type="match status" value="1"/>
</dbReference>
<dbReference type="Proteomes" id="UP000269221">
    <property type="component" value="Unassembled WGS sequence"/>
</dbReference>
<keyword evidence="9" id="KW-0695">RNA-directed DNA polymerase</keyword>
<dbReference type="GO" id="GO:0035613">
    <property type="term" value="F:RNA stem-loop binding"/>
    <property type="evidence" value="ECO:0007669"/>
    <property type="project" value="TreeGrafter"/>
</dbReference>
<keyword evidence="11" id="KW-0862">Zinc</keyword>
<feature type="compositionally biased region" description="Pro residues" evidence="12">
    <location>
        <begin position="1214"/>
        <end position="1230"/>
    </location>
</feature>
<keyword evidence="3" id="KW-0548">Nucleotidyltransferase</keyword>
<feature type="region of interest" description="Disordered" evidence="12">
    <location>
        <begin position="1146"/>
        <end position="1177"/>
    </location>
</feature>
<comment type="similarity">
    <text evidence="1">Belongs to the beta type-B retroviral polymerase family. HERV class-II K(HML-2) pol subfamily.</text>
</comment>
<comment type="caution">
    <text evidence="18">The sequence shown here is derived from an EMBL/GenBank/DDBJ whole genome shotgun (WGS) entry which is preliminary data.</text>
</comment>
<keyword evidence="19" id="KW-1185">Reference proteome</keyword>
<dbReference type="InterPro" id="IPR043128">
    <property type="entry name" value="Rev_trsase/Diguanyl_cyclase"/>
</dbReference>
<proteinExistence type="inferred from homology"/>
<dbReference type="Gene3D" id="1.10.287.210">
    <property type="match status" value="1"/>
</dbReference>
<keyword evidence="8" id="KW-0460">Magnesium</keyword>
<feature type="domain" description="Integrase-type" evidence="14">
    <location>
        <begin position="887"/>
        <end position="928"/>
    </location>
</feature>
<dbReference type="STRING" id="333673.A0A3M0KEL0"/>
<evidence type="ECO:0000256" key="4">
    <source>
        <dbReference type="ARBA" id="ARBA00022722"/>
    </source>
</evidence>
<dbReference type="EMBL" id="QRBI01000113">
    <property type="protein sequence ID" value="RMC09654.1"/>
    <property type="molecule type" value="Genomic_DNA"/>
</dbReference>
<dbReference type="Pfam" id="PF02093">
    <property type="entry name" value="Gag_p30"/>
    <property type="match status" value="1"/>
</dbReference>
<keyword evidence="2" id="KW-0808">Transferase</keyword>
<dbReference type="InterPro" id="IPR001584">
    <property type="entry name" value="Integrase_cat-core"/>
</dbReference>
<keyword evidence="4" id="KW-0540">Nuclease</keyword>
<dbReference type="GO" id="GO:0003964">
    <property type="term" value="F:RNA-directed DNA polymerase activity"/>
    <property type="evidence" value="ECO:0007669"/>
    <property type="project" value="UniProtKB-KW"/>
</dbReference>
<keyword evidence="11" id="KW-0863">Zinc-finger</keyword>
<dbReference type="PROSITE" id="PS50876">
    <property type="entry name" value="ZF_INTEGRASE"/>
    <property type="match status" value="1"/>
</dbReference>
<evidence type="ECO:0000256" key="7">
    <source>
        <dbReference type="ARBA" id="ARBA00022801"/>
    </source>
</evidence>
<dbReference type="Pfam" id="PF00665">
    <property type="entry name" value="rve"/>
    <property type="match status" value="1"/>
</dbReference>
<dbReference type="PANTHER" id="PTHR41694:SF3">
    <property type="entry name" value="RNA-DIRECTED DNA POLYMERASE-RELATED"/>
    <property type="match status" value="1"/>
</dbReference>
<dbReference type="SUPFAM" id="SSF47943">
    <property type="entry name" value="Retrovirus capsid protein, N-terminal core domain"/>
    <property type="match status" value="1"/>
</dbReference>
<sequence length="1419" mass="158125">MVANALWGWLNRWKKANWQRRGKPIWAAEIWQDIAARVEKLTVKVRRVDAHVSKSQANEEHHNNEQVDKAAKVKVSQDEEGLDPKGKMKLITQELKKQESESRIALDYLLAEEGGVCGKFSESECCIEIDDYGETIRGLAAEIKKVAHVPVQKWNSILQAFWWDQLFGQGAWWKKVAFFILCSIAGIIFLPCLIPCLIRLIHSVVQGMQIAALPTNPELAVEKTGQIPKVTRIMKLEGRKETNKAAEALEKFEESIKEENVVYQKYCEISQEEWDDYSKFEGNITTLRSPTFAGERRVSPFKSQGDKFTIRATAAHPPPPIKLTWKSSDPVWVEQWPLSKPRIDALLKLVDRELQKGHVEPSTSPWNTPVFVIPKRSGEGFRLLHDLREVNKKIQPMGPVQTSLPMSSMIPKGQPCAVLDIKDCFFSIPLHDEDKERFAFSIAFPNSQRPNLCFQWKVLPQGMVNSPTICQITVDRALEPVRRSDPTVTIVQYMDDILIAAPSASQVDRAVSTVSETLKTNGFEIASAKIKKGPCVTFLGVEISSSYITPPQIKIRRDIETLYDMQQLVGSLQWLRNIILIPPEVMDPLNDLLKGKNSWEQKTLTPEATRSLDFIEQQMSRSTLTRWDASASIDLYVHFTKKGGVGALAQGPPDKAQPILWVVLGKPSRAFSPGVECLGNLIMKGRKLALKHLGAEPTKVYLPFRKQLSAQSTTISEHLAMALAGFGGEIHYAAKPPWTQLLAIVDIDLPPKIVDRPQPGPTIFTDASSLTSTAAAVWQSEEQWQCIKTTDPTLSVQQLEAAAVVLACGLFPEEHLNIVTDSIFVARLCLAMSGPSVAVSTVAMMLEEALFSRKGTISVIHVNSHNPVKGFFQIGNDKADAAAKGLWTLRDARQLHESLHIGAKALAKKCGISTADAKHVVATCPRCQKSPLWSRGVNPRGLKASEIWQTDFTLCQLLKPRAWLAVTVDTYSGVIVATQHPKTDSKATIQHWLTAMAWLGIPKQIKTDNGPNFVSKSTQAFVAKWGITLVHGIPYNSTGQAIVERANQTLKAKLEVLAKTEGFTSSIPSGDQARILATALLALNQFSRGDEKTSPAQKHWATRALEEGPHVVVKNELGEWEQGWRLVLAGRGYAAVKKDGKDWIIGRPRDAYTPVPEENDEPPSNPATPKDPAPEESEYANVWVTRPGGEVLRFPLKEGGQKKDRSKEEEALLIPPPYIPPQNPQIPDAPPMESQEAGSNPEPPEEVQGPITRGRARQHNLYPLREMPVGTGQGPHPAIGFVSVPLSSGDVREFKREMGSLLEDPLGVAERLDQFLRPSIYTWGELQAILNILFTAEERNMIRRAGMRIWDSQHAQGPLADTKWPLQDPNWNHQQQDHRINMQDLRGIIVQGIREAVPRGQNINKAFNERQKKEETPTD</sequence>
<evidence type="ECO:0000256" key="3">
    <source>
        <dbReference type="ARBA" id="ARBA00022695"/>
    </source>
</evidence>
<evidence type="ECO:0000256" key="9">
    <source>
        <dbReference type="ARBA" id="ARBA00022918"/>
    </source>
</evidence>
<keyword evidence="13" id="KW-0472">Membrane</keyword>
<feature type="domain" description="RNase H type-1" evidence="16">
    <location>
        <begin position="757"/>
        <end position="888"/>
    </location>
</feature>
<dbReference type="InterPro" id="IPR012337">
    <property type="entry name" value="RNaseH-like_sf"/>
</dbReference>
<dbReference type="InterPro" id="IPR036397">
    <property type="entry name" value="RNaseH_sf"/>
</dbReference>
<dbReference type="GO" id="GO:0004523">
    <property type="term" value="F:RNA-DNA hybrid ribonuclease activity"/>
    <property type="evidence" value="ECO:0007669"/>
    <property type="project" value="InterPro"/>
</dbReference>
<dbReference type="GO" id="GO:0015074">
    <property type="term" value="P:DNA integration"/>
    <property type="evidence" value="ECO:0007669"/>
    <property type="project" value="InterPro"/>
</dbReference>
<dbReference type="OrthoDB" id="9350948at2759"/>
<keyword evidence="13" id="KW-1133">Transmembrane helix</keyword>
<dbReference type="Pfam" id="PF00075">
    <property type="entry name" value="RNase_H"/>
    <property type="match status" value="1"/>
</dbReference>
<feature type="domain" description="Integrase catalytic" evidence="17">
    <location>
        <begin position="935"/>
        <end position="1103"/>
    </location>
</feature>
<keyword evidence="5" id="KW-0479">Metal-binding</keyword>
<dbReference type="InterPro" id="IPR036862">
    <property type="entry name" value="Integrase_C_dom_sf_retrovir"/>
</dbReference>
<keyword evidence="13" id="KW-0812">Transmembrane</keyword>
<dbReference type="Gene3D" id="1.10.10.200">
    <property type="match status" value="1"/>
</dbReference>
<dbReference type="InterPro" id="IPR008919">
    <property type="entry name" value="Retrov_capsid_N"/>
</dbReference>
<evidence type="ECO:0000256" key="5">
    <source>
        <dbReference type="ARBA" id="ARBA00022723"/>
    </source>
</evidence>
<evidence type="ECO:0000256" key="11">
    <source>
        <dbReference type="PROSITE-ProRule" id="PRU00450"/>
    </source>
</evidence>
<evidence type="ECO:0000256" key="12">
    <source>
        <dbReference type="SAM" id="MobiDB-lite"/>
    </source>
</evidence>
<organism evidence="18 19">
    <name type="scientific">Hirundo rustica rustica</name>
    <dbReference type="NCBI Taxonomy" id="333673"/>
    <lineage>
        <taxon>Eukaryota</taxon>
        <taxon>Metazoa</taxon>
        <taxon>Chordata</taxon>
        <taxon>Craniata</taxon>
        <taxon>Vertebrata</taxon>
        <taxon>Euteleostomi</taxon>
        <taxon>Archelosauria</taxon>
        <taxon>Archosauria</taxon>
        <taxon>Dinosauria</taxon>
        <taxon>Saurischia</taxon>
        <taxon>Theropoda</taxon>
        <taxon>Coelurosauria</taxon>
        <taxon>Aves</taxon>
        <taxon>Neognathae</taxon>
        <taxon>Neoaves</taxon>
        <taxon>Telluraves</taxon>
        <taxon>Australaves</taxon>
        <taxon>Passeriformes</taxon>
        <taxon>Sylvioidea</taxon>
        <taxon>Hirundinidae</taxon>
        <taxon>Hirundo</taxon>
    </lineage>
</organism>
<name>A0A3M0KEL0_HIRRU</name>
<dbReference type="PROSITE" id="PS50994">
    <property type="entry name" value="INTEGRASE"/>
    <property type="match status" value="1"/>
</dbReference>
<dbReference type="GO" id="GO:0019068">
    <property type="term" value="P:virion assembly"/>
    <property type="evidence" value="ECO:0007669"/>
    <property type="project" value="InterPro"/>
</dbReference>
<feature type="region of interest" description="Disordered" evidence="12">
    <location>
        <begin position="1193"/>
        <end position="1251"/>
    </location>
</feature>
<feature type="compositionally biased region" description="Basic and acidic residues" evidence="12">
    <location>
        <begin position="1195"/>
        <end position="1210"/>
    </location>
</feature>
<evidence type="ECO:0000256" key="13">
    <source>
        <dbReference type="SAM" id="Phobius"/>
    </source>
</evidence>
<dbReference type="SUPFAM" id="SSF58069">
    <property type="entry name" value="Virus ectodomain"/>
    <property type="match status" value="1"/>
</dbReference>
<dbReference type="Gene3D" id="3.30.420.10">
    <property type="entry name" value="Ribonuclease H-like superfamily/Ribonuclease H"/>
    <property type="match status" value="3"/>
</dbReference>
<evidence type="ECO:0000256" key="1">
    <source>
        <dbReference type="ARBA" id="ARBA00010879"/>
    </source>
</evidence>
<dbReference type="Gene3D" id="2.30.30.10">
    <property type="entry name" value="Integrase, C-terminal domain superfamily, retroviral"/>
    <property type="match status" value="1"/>
</dbReference>
<dbReference type="PROSITE" id="PS50879">
    <property type="entry name" value="RNASE_H_1"/>
    <property type="match status" value="2"/>
</dbReference>
<dbReference type="GO" id="GO:0008270">
    <property type="term" value="F:zinc ion binding"/>
    <property type="evidence" value="ECO:0007669"/>
    <property type="project" value="UniProtKB-KW"/>
</dbReference>
<dbReference type="Pfam" id="PF02022">
    <property type="entry name" value="Integrase_Zn"/>
    <property type="match status" value="1"/>
</dbReference>
<dbReference type="InterPro" id="IPR000477">
    <property type="entry name" value="RT_dom"/>
</dbReference>
<dbReference type="InterPro" id="IPR002156">
    <property type="entry name" value="RNaseH_domain"/>
</dbReference>
<keyword evidence="10" id="KW-0238">DNA-binding</keyword>
<gene>
    <name evidence="18" type="ORF">DUI87_13440</name>
</gene>
<dbReference type="PANTHER" id="PTHR41694">
    <property type="entry name" value="ENDOGENOUS RETROVIRUS GROUP K MEMBER POL PROTEIN"/>
    <property type="match status" value="1"/>
</dbReference>
<dbReference type="GO" id="GO:0003677">
    <property type="term" value="F:DNA binding"/>
    <property type="evidence" value="ECO:0007669"/>
    <property type="project" value="UniProtKB-KW"/>
</dbReference>
<evidence type="ECO:0000256" key="2">
    <source>
        <dbReference type="ARBA" id="ARBA00022679"/>
    </source>
</evidence>
<accession>A0A3M0KEL0</accession>
<evidence type="ECO:0000259" key="14">
    <source>
        <dbReference type="PROSITE" id="PS50876"/>
    </source>
</evidence>
<feature type="domain" description="Reverse transcriptase" evidence="15">
    <location>
        <begin position="354"/>
        <end position="543"/>
    </location>
</feature>
<dbReference type="Gene3D" id="1.10.375.10">
    <property type="entry name" value="Human Immunodeficiency Virus Type 1 Capsid Protein"/>
    <property type="match status" value="1"/>
</dbReference>
<dbReference type="InterPro" id="IPR003308">
    <property type="entry name" value="Integrase_Zn-bd_dom_N"/>
</dbReference>
<dbReference type="Pfam" id="PF00078">
    <property type="entry name" value="RVT_1"/>
    <property type="match status" value="1"/>
</dbReference>
<reference evidence="18 19" key="1">
    <citation type="submission" date="2018-07" db="EMBL/GenBank/DDBJ databases">
        <title>A high quality draft genome assembly of the barn swallow (H. rustica rustica).</title>
        <authorList>
            <person name="Formenti G."/>
            <person name="Chiara M."/>
            <person name="Poveda L."/>
            <person name="Francoijs K.-J."/>
            <person name="Bonisoli-Alquati A."/>
            <person name="Canova L."/>
            <person name="Gianfranceschi L."/>
            <person name="Horner D.S."/>
            <person name="Saino N."/>
        </authorList>
    </citation>
    <scope>NUCLEOTIDE SEQUENCE [LARGE SCALE GENOMIC DNA]</scope>
    <source>
        <strain evidence="18">Chelidonia</strain>
        <tissue evidence="18">Blood</tissue>
    </source>
</reference>
<dbReference type="InterPro" id="IPR043502">
    <property type="entry name" value="DNA/RNA_pol_sf"/>
</dbReference>
<feature type="compositionally biased region" description="Basic and acidic residues" evidence="12">
    <location>
        <begin position="1407"/>
        <end position="1419"/>
    </location>
</feature>
<evidence type="ECO:0000313" key="18">
    <source>
        <dbReference type="EMBL" id="RMC09654.1"/>
    </source>
</evidence>
<feature type="domain" description="RNase H type-1" evidence="16">
    <location>
        <begin position="1"/>
        <end position="76"/>
    </location>
</feature>
<evidence type="ECO:0000259" key="17">
    <source>
        <dbReference type="PROSITE" id="PS50994"/>
    </source>
</evidence>
<evidence type="ECO:0000256" key="6">
    <source>
        <dbReference type="ARBA" id="ARBA00022759"/>
    </source>
</evidence>
<keyword evidence="6" id="KW-0255">Endonuclease</keyword>
<dbReference type="SUPFAM" id="SSF56672">
    <property type="entry name" value="DNA/RNA polymerases"/>
    <property type="match status" value="1"/>
</dbReference>
<dbReference type="SUPFAM" id="SSF50122">
    <property type="entry name" value="DNA-binding domain of retroviral integrase"/>
    <property type="match status" value="1"/>
</dbReference>
<feature type="transmembrane region" description="Helical" evidence="13">
    <location>
        <begin position="176"/>
        <end position="201"/>
    </location>
</feature>
<evidence type="ECO:0000259" key="15">
    <source>
        <dbReference type="PROSITE" id="PS50878"/>
    </source>
</evidence>
<evidence type="ECO:0000313" key="19">
    <source>
        <dbReference type="Proteomes" id="UP000269221"/>
    </source>
</evidence>
<protein>
    <submittedName>
        <fullName evidence="18">Uncharacterized protein</fullName>
    </submittedName>
</protein>
<dbReference type="SUPFAM" id="SSF53098">
    <property type="entry name" value="Ribonuclease H-like"/>
    <property type="match status" value="3"/>
</dbReference>
<dbReference type="InterPro" id="IPR017856">
    <property type="entry name" value="Integrase-like_N"/>
</dbReference>
<dbReference type="InterPro" id="IPR010661">
    <property type="entry name" value="RVT_thumb"/>
</dbReference>
<evidence type="ECO:0000256" key="8">
    <source>
        <dbReference type="ARBA" id="ARBA00022842"/>
    </source>
</evidence>